<feature type="compositionally biased region" description="Basic residues" evidence="4">
    <location>
        <begin position="782"/>
        <end position="791"/>
    </location>
</feature>
<keyword evidence="3" id="KW-0963">Cytoplasm</keyword>
<dbReference type="InterPro" id="IPR050944">
    <property type="entry name" value="FAM83"/>
</dbReference>
<evidence type="ECO:0000256" key="3">
    <source>
        <dbReference type="ARBA" id="ARBA00022490"/>
    </source>
</evidence>
<feature type="compositionally biased region" description="Polar residues" evidence="4">
    <location>
        <begin position="605"/>
        <end position="629"/>
    </location>
</feature>
<dbReference type="InterPro" id="IPR012461">
    <property type="entry name" value="SACK1"/>
</dbReference>
<dbReference type="GeneTree" id="ENSGT00940000157932"/>
<keyword evidence="7" id="KW-1185">Reference proteome</keyword>
<feature type="domain" description="Scaffolding anchor of CK1" evidence="5">
    <location>
        <begin position="17"/>
        <end position="287"/>
    </location>
</feature>
<dbReference type="Proteomes" id="UP000261540">
    <property type="component" value="Unplaced"/>
</dbReference>
<sequence>MALSQIQCLDEHNVNMRTNETKPEFFYSEDQRLALESLLRDGRDAFDKYIHAHNLRMFLSDLELEHLTGTAEVYDPGSDHMKAKGEGGSDDVEPSLQYWPERSDCSIPDLDIGWPDFVSYRGVTRVNVYTQPPMEGQAHIKEIVRKTIVQAQKVIAVVMDLFTDVDIFIDLLDAAFKRKVAVYIILESTGVPHFLSMCRRAQMHKGHLKNLRVRCTRGVEFHTRSARKVFGSLAQKFMFVDGDRAVSGSYSYTWTASRLDRNLITVLTGQAVETFDKHFQDLYSGSQSVDLSEVDMGDEPEPEPITPPLPAPIPAAVARKRINPKYALVSSNLQESESKKDSEKNKGSKDPVPKVLRPPREIPEPIPIHPGLLHLERINLIPYLPTWPEPDPPSDVIGFINVRDSSKPMHAYLMRSELFETSQAIRFKDPFVVPEEQLPEKACPTQKHGPQLSQNQSSQHQEIHKEPGNRAQNLDQTGSPRTQNPKQIQSQFQGALDDPVSEDIEGKEPQHHGSNTKKGLKRLDQTGSIAALEPEQTNFQQRGCVKDPGTKSETLNSTPVLAKEETASPPVPKPRTIHLVIDAATCKEVSALKLSENHPGPLGVTSYQAPHSTTKQDSVFSSATLSDGSETCLDRDDQKEKHRKMTSDEHRVNESPRKGSAASTTSEEFFECVDSAGSELKPGHLVNGAHAMSIPAEDDKNPNGLQAVTQFLKDPPLEKDKRLNRELVKKQQVQENCISIDSYGDKMKFKHASRHSTGSTIPSVQQDLEQGRTKSVDEGLRRSRRAVKTNRGKAGQSDHLSHNRVHYAHGTRAGDVSAQMGNSQSFLYRLAQEQLVKPKTGRLSSQRRLFRSTLYQRVWVDASPVGFIATPASPALHPAAHLLVLTEWKLMPGTSPPRSTCADKT</sequence>
<reference evidence="6" key="1">
    <citation type="submission" date="2025-08" db="UniProtKB">
        <authorList>
            <consortium name="Ensembl"/>
        </authorList>
    </citation>
    <scope>IDENTIFICATION</scope>
</reference>
<feature type="region of interest" description="Disordered" evidence="4">
    <location>
        <begin position="595"/>
        <end position="666"/>
    </location>
</feature>
<comment type="similarity">
    <text evidence="2">Belongs to the FAM83 family.</text>
</comment>
<feature type="region of interest" description="Disordered" evidence="4">
    <location>
        <begin position="750"/>
        <end position="804"/>
    </location>
</feature>
<evidence type="ECO:0000313" key="7">
    <source>
        <dbReference type="Proteomes" id="UP000261540"/>
    </source>
</evidence>
<comment type="subcellular location">
    <subcellularLocation>
        <location evidence="1">Cytoplasm</location>
    </subcellularLocation>
</comment>
<dbReference type="SUPFAM" id="SSF56024">
    <property type="entry name" value="Phospholipase D/nuclease"/>
    <property type="match status" value="1"/>
</dbReference>
<evidence type="ECO:0000256" key="2">
    <source>
        <dbReference type="ARBA" id="ARBA00006937"/>
    </source>
</evidence>
<feature type="compositionally biased region" description="Basic and acidic residues" evidence="4">
    <location>
        <begin position="769"/>
        <end position="781"/>
    </location>
</feature>
<accession>A0A3B3TD66</accession>
<dbReference type="AlphaFoldDB" id="A0A3B3TD66"/>
<proteinExistence type="inferred from homology"/>
<evidence type="ECO:0000259" key="5">
    <source>
        <dbReference type="Pfam" id="PF07894"/>
    </source>
</evidence>
<dbReference type="Gene3D" id="3.30.870.10">
    <property type="entry name" value="Endonuclease Chain A"/>
    <property type="match status" value="1"/>
</dbReference>
<dbReference type="Pfam" id="PF07894">
    <property type="entry name" value="SACK1"/>
    <property type="match status" value="1"/>
</dbReference>
<dbReference type="Ensembl" id="ENSPKIT00000021730.1">
    <property type="protein sequence ID" value="ENSPKIP00000040709.1"/>
    <property type="gene ID" value="ENSPKIG00000017566.1"/>
</dbReference>
<feature type="compositionally biased region" description="Basic and acidic residues" evidence="4">
    <location>
        <begin position="336"/>
        <end position="363"/>
    </location>
</feature>
<organism evidence="6 7">
    <name type="scientific">Paramormyrops kingsleyae</name>
    <dbReference type="NCBI Taxonomy" id="1676925"/>
    <lineage>
        <taxon>Eukaryota</taxon>
        <taxon>Metazoa</taxon>
        <taxon>Chordata</taxon>
        <taxon>Craniata</taxon>
        <taxon>Vertebrata</taxon>
        <taxon>Euteleostomi</taxon>
        <taxon>Actinopterygii</taxon>
        <taxon>Neopterygii</taxon>
        <taxon>Teleostei</taxon>
        <taxon>Osteoglossocephala</taxon>
        <taxon>Osteoglossomorpha</taxon>
        <taxon>Osteoglossiformes</taxon>
        <taxon>Mormyridae</taxon>
        <taxon>Paramormyrops</taxon>
    </lineage>
</organism>
<dbReference type="GO" id="GO:0019901">
    <property type="term" value="F:protein kinase binding"/>
    <property type="evidence" value="ECO:0007669"/>
    <property type="project" value="TreeGrafter"/>
</dbReference>
<feature type="region of interest" description="Disordered" evidence="4">
    <location>
        <begin position="440"/>
        <end position="520"/>
    </location>
</feature>
<evidence type="ECO:0000313" key="6">
    <source>
        <dbReference type="Ensembl" id="ENSPKIP00000040709.1"/>
    </source>
</evidence>
<feature type="compositionally biased region" description="Basic and acidic residues" evidence="4">
    <location>
        <begin position="632"/>
        <end position="657"/>
    </location>
</feature>
<feature type="region of interest" description="Disordered" evidence="4">
    <location>
        <begin position="290"/>
        <end position="310"/>
    </location>
</feature>
<evidence type="ECO:0000256" key="1">
    <source>
        <dbReference type="ARBA" id="ARBA00004496"/>
    </source>
</evidence>
<name>A0A3B3TD66_9TELE</name>
<dbReference type="GO" id="GO:0005737">
    <property type="term" value="C:cytoplasm"/>
    <property type="evidence" value="ECO:0007669"/>
    <property type="project" value="UniProtKB-SubCell"/>
</dbReference>
<evidence type="ECO:0000256" key="4">
    <source>
        <dbReference type="SAM" id="MobiDB-lite"/>
    </source>
</evidence>
<dbReference type="OrthoDB" id="6103632at2759"/>
<protein>
    <submittedName>
        <fullName evidence="6">Family with sequence similarity 83 member G</fullName>
    </submittedName>
</protein>
<dbReference type="GO" id="GO:0007165">
    <property type="term" value="P:signal transduction"/>
    <property type="evidence" value="ECO:0007669"/>
    <property type="project" value="TreeGrafter"/>
</dbReference>
<dbReference type="PANTHER" id="PTHR16181">
    <property type="entry name" value="PROTEIN FAM83A-RELATED"/>
    <property type="match status" value="1"/>
</dbReference>
<dbReference type="PANTHER" id="PTHR16181:SF29">
    <property type="entry name" value="PROTEIN FAM83A-RELATED"/>
    <property type="match status" value="1"/>
</dbReference>
<reference evidence="6" key="2">
    <citation type="submission" date="2025-09" db="UniProtKB">
        <authorList>
            <consortium name="Ensembl"/>
        </authorList>
    </citation>
    <scope>IDENTIFICATION</scope>
</reference>
<feature type="compositionally biased region" description="Polar residues" evidence="4">
    <location>
        <begin position="755"/>
        <end position="768"/>
    </location>
</feature>
<dbReference type="FunFam" id="3.30.870.10:FF:000004">
    <property type="entry name" value="protein FAM83H isoform X2"/>
    <property type="match status" value="1"/>
</dbReference>
<feature type="compositionally biased region" description="Acidic residues" evidence="4">
    <location>
        <begin position="292"/>
        <end position="302"/>
    </location>
</feature>
<feature type="region of interest" description="Disordered" evidence="4">
    <location>
        <begin position="329"/>
        <end position="363"/>
    </location>
</feature>
<feature type="compositionally biased region" description="Polar residues" evidence="4">
    <location>
        <begin position="451"/>
        <end position="460"/>
    </location>
</feature>
<feature type="compositionally biased region" description="Polar residues" evidence="4">
    <location>
        <begin position="470"/>
        <end position="493"/>
    </location>
</feature>